<accession>A0A7J5D3T6</accession>
<proteinExistence type="predicted"/>
<comment type="caution">
    <text evidence="6">The sequence shown here is derived from an EMBL/GenBank/DDBJ whole genome shotgun (WGS) entry which is preliminary data.</text>
</comment>
<dbReference type="PANTHER" id="PTHR43585">
    <property type="entry name" value="FUMIPYRROLE BIOSYNTHESIS PROTEIN C"/>
    <property type="match status" value="1"/>
</dbReference>
<evidence type="ECO:0000313" key="6">
    <source>
        <dbReference type="EMBL" id="KAB1978633.1"/>
    </source>
</evidence>
<dbReference type="InterPro" id="IPR011761">
    <property type="entry name" value="ATP-grasp"/>
</dbReference>
<dbReference type="Pfam" id="PF13535">
    <property type="entry name" value="ATP-grasp_4"/>
    <property type="match status" value="1"/>
</dbReference>
<keyword evidence="7" id="KW-1185">Reference proteome</keyword>
<name>A0A7J5D3T6_9ACTN</name>
<dbReference type="InterPro" id="IPR052032">
    <property type="entry name" value="ATP-dep_AA_Ligase"/>
</dbReference>
<keyword evidence="3 4" id="KW-0067">ATP-binding</keyword>
<dbReference type="GO" id="GO:0005524">
    <property type="term" value="F:ATP binding"/>
    <property type="evidence" value="ECO:0007669"/>
    <property type="project" value="UniProtKB-UniRule"/>
</dbReference>
<dbReference type="RefSeq" id="WP_151474141.1">
    <property type="nucleotide sequence ID" value="NZ_WBKG01000050.1"/>
</dbReference>
<dbReference type="GO" id="GO:0016874">
    <property type="term" value="F:ligase activity"/>
    <property type="evidence" value="ECO:0007669"/>
    <property type="project" value="UniProtKB-KW"/>
</dbReference>
<dbReference type="PROSITE" id="PS50975">
    <property type="entry name" value="ATP_GRASP"/>
    <property type="match status" value="1"/>
</dbReference>
<dbReference type="SUPFAM" id="SSF56059">
    <property type="entry name" value="Glutathione synthetase ATP-binding domain-like"/>
    <property type="match status" value="1"/>
</dbReference>
<keyword evidence="2 4" id="KW-0547">Nucleotide-binding</keyword>
<evidence type="ECO:0000256" key="1">
    <source>
        <dbReference type="ARBA" id="ARBA00022598"/>
    </source>
</evidence>
<dbReference type="Proteomes" id="UP000442990">
    <property type="component" value="Unassembled WGS sequence"/>
</dbReference>
<dbReference type="Gene3D" id="3.40.50.20">
    <property type="match status" value="1"/>
</dbReference>
<evidence type="ECO:0000256" key="4">
    <source>
        <dbReference type="PROSITE-ProRule" id="PRU00409"/>
    </source>
</evidence>
<dbReference type="InterPro" id="IPR040570">
    <property type="entry name" value="LAL_C2"/>
</dbReference>
<reference evidence="6 7" key="1">
    <citation type="submission" date="2019-09" db="EMBL/GenBank/DDBJ databases">
        <title>Isolation and identification of active actinomycetes.</title>
        <authorList>
            <person name="Yu Z."/>
            <person name="Han C."/>
            <person name="Yu B."/>
        </authorList>
    </citation>
    <scope>NUCLEOTIDE SEQUENCE [LARGE SCALE GENOMIC DNA]</scope>
    <source>
        <strain evidence="6 7">NEAU-H2</strain>
    </source>
</reference>
<dbReference type="PANTHER" id="PTHR43585:SF2">
    <property type="entry name" value="ATP-GRASP ENZYME FSQD"/>
    <property type="match status" value="1"/>
</dbReference>
<organism evidence="6 7">
    <name type="scientific">Streptomyces triticiradicis</name>
    <dbReference type="NCBI Taxonomy" id="2651189"/>
    <lineage>
        <taxon>Bacteria</taxon>
        <taxon>Bacillati</taxon>
        <taxon>Actinomycetota</taxon>
        <taxon>Actinomycetes</taxon>
        <taxon>Kitasatosporales</taxon>
        <taxon>Streptomycetaceae</taxon>
        <taxon>Streptomyces</taxon>
    </lineage>
</organism>
<gene>
    <name evidence="6" type="ORF">F8144_38895</name>
</gene>
<feature type="domain" description="ATP-grasp" evidence="5">
    <location>
        <begin position="121"/>
        <end position="323"/>
    </location>
</feature>
<dbReference type="GO" id="GO:0046872">
    <property type="term" value="F:metal ion binding"/>
    <property type="evidence" value="ECO:0007669"/>
    <property type="project" value="InterPro"/>
</dbReference>
<evidence type="ECO:0000256" key="3">
    <source>
        <dbReference type="ARBA" id="ARBA00022840"/>
    </source>
</evidence>
<evidence type="ECO:0000259" key="5">
    <source>
        <dbReference type="PROSITE" id="PS50975"/>
    </source>
</evidence>
<dbReference type="InterPro" id="IPR013815">
    <property type="entry name" value="ATP_grasp_subdomain_1"/>
</dbReference>
<evidence type="ECO:0000256" key="2">
    <source>
        <dbReference type="ARBA" id="ARBA00022741"/>
    </source>
</evidence>
<sequence length="432" mass="46252">MPTPRRAVVFVGFSGDWTRFLGRMDPDELVIFIEEPDVVRKRKVRDQLASLNCAWQLIEWEHQSPGAADAFVAAFGDLRAVAVVPALEYAVPFAARLAERYGLPGAGLGAALVLRDKSVLRRVSAAAGIANPVSREVRSLEEVRGFVAEHGLPAILKPADLQASLGTYVLTSEAELPTAWEQAHDQSDGSAFLPDRQTVSRMLVETFVKGTEFSVELLVSDGECLFGNVTGKQLFAGPYPVESGHTVPADIPGDVSARLLLATQRLIDALAFRTGFIHAEWIVADGVPYLVEAAGRLAGDMIMPLINHAYDTDMIAAFLDVMRGAPVSVPLPNRPSSRTAVQFVSVDAGKIEEVDGAEEARAVDGVLEAFIFAAPGDEVRELRNSFNRVAFASAAAATTGEALDAVREATDRMVIKIAPLSNDAAAQGSSTE</sequence>
<dbReference type="Gene3D" id="3.30.470.20">
    <property type="entry name" value="ATP-grasp fold, B domain"/>
    <property type="match status" value="1"/>
</dbReference>
<dbReference type="AlphaFoldDB" id="A0A7J5D3T6"/>
<dbReference type="EMBL" id="WBKG01000050">
    <property type="protein sequence ID" value="KAB1978633.1"/>
    <property type="molecule type" value="Genomic_DNA"/>
</dbReference>
<evidence type="ECO:0000313" key="7">
    <source>
        <dbReference type="Proteomes" id="UP000442990"/>
    </source>
</evidence>
<keyword evidence="1" id="KW-0436">Ligase</keyword>
<dbReference type="Pfam" id="PF18603">
    <property type="entry name" value="LAL_C2"/>
    <property type="match status" value="1"/>
</dbReference>
<protein>
    <submittedName>
        <fullName evidence="6">ATP-grasp domain-containing protein</fullName>
    </submittedName>
</protein>
<dbReference type="Gene3D" id="3.30.1490.20">
    <property type="entry name" value="ATP-grasp fold, A domain"/>
    <property type="match status" value="1"/>
</dbReference>